<dbReference type="SUPFAM" id="SSF54001">
    <property type="entry name" value="Cysteine proteinases"/>
    <property type="match status" value="1"/>
</dbReference>
<reference evidence="2 3" key="1">
    <citation type="submission" date="2023-10" db="EMBL/GenBank/DDBJ databases">
        <title>Draft genome sequence of Xylaria bambusicola isolate GMP-LS, the root and basal stem rot pathogen of sugarcane in Indonesia.</title>
        <authorList>
            <person name="Selvaraj P."/>
            <person name="Muralishankar V."/>
            <person name="Muruganantham S."/>
            <person name="Sp S."/>
            <person name="Haryani S."/>
            <person name="Lau K.J.X."/>
            <person name="Naqvi N.I."/>
        </authorList>
    </citation>
    <scope>NUCLEOTIDE SEQUENCE [LARGE SCALE GENOMIC DNA]</scope>
    <source>
        <strain evidence="2">GMP-LS</strain>
    </source>
</reference>
<dbReference type="Gene3D" id="3.90.70.10">
    <property type="entry name" value="Cysteine proteinases"/>
    <property type="match status" value="1"/>
</dbReference>
<dbReference type="Pfam" id="PF00443">
    <property type="entry name" value="UCH"/>
    <property type="match status" value="1"/>
</dbReference>
<dbReference type="GO" id="GO:0016579">
    <property type="term" value="P:protein deubiquitination"/>
    <property type="evidence" value="ECO:0007669"/>
    <property type="project" value="InterPro"/>
</dbReference>
<dbReference type="Proteomes" id="UP001305414">
    <property type="component" value="Unassembled WGS sequence"/>
</dbReference>
<dbReference type="EMBL" id="JAWHQM010000009">
    <property type="protein sequence ID" value="KAK5628591.1"/>
    <property type="molecule type" value="Genomic_DNA"/>
</dbReference>
<name>A0AAN7ULP3_9PEZI</name>
<dbReference type="AlphaFoldDB" id="A0AAN7ULP3"/>
<evidence type="ECO:0000313" key="3">
    <source>
        <dbReference type="Proteomes" id="UP001305414"/>
    </source>
</evidence>
<feature type="domain" description="USP" evidence="1">
    <location>
        <begin position="1"/>
        <end position="75"/>
    </location>
</feature>
<comment type="caution">
    <text evidence="2">The sequence shown here is derived from an EMBL/GenBank/DDBJ whole genome shotgun (WGS) entry which is preliminary data.</text>
</comment>
<dbReference type="InterPro" id="IPR038765">
    <property type="entry name" value="Papain-like_cys_pep_sf"/>
</dbReference>
<dbReference type="PROSITE" id="PS50235">
    <property type="entry name" value="USP_3"/>
    <property type="match status" value="1"/>
</dbReference>
<evidence type="ECO:0000259" key="1">
    <source>
        <dbReference type="PROSITE" id="PS50235"/>
    </source>
</evidence>
<accession>A0AAN7ULP3</accession>
<proteinExistence type="predicted"/>
<gene>
    <name evidence="2" type="ORF">RRF57_004306</name>
</gene>
<keyword evidence="3" id="KW-1185">Reference proteome</keyword>
<protein>
    <recommendedName>
        <fullName evidence="1">USP domain-containing protein</fullName>
    </recommendedName>
</protein>
<dbReference type="InterPro" id="IPR001394">
    <property type="entry name" value="Peptidase_C19_UCH"/>
</dbReference>
<organism evidence="2 3">
    <name type="scientific">Xylaria bambusicola</name>
    <dbReference type="NCBI Taxonomy" id="326684"/>
    <lineage>
        <taxon>Eukaryota</taxon>
        <taxon>Fungi</taxon>
        <taxon>Dikarya</taxon>
        <taxon>Ascomycota</taxon>
        <taxon>Pezizomycotina</taxon>
        <taxon>Sordariomycetes</taxon>
        <taxon>Xylariomycetidae</taxon>
        <taxon>Xylariales</taxon>
        <taxon>Xylariaceae</taxon>
        <taxon>Xylaria</taxon>
    </lineage>
</organism>
<evidence type="ECO:0000313" key="2">
    <source>
        <dbReference type="EMBL" id="KAK5628591.1"/>
    </source>
</evidence>
<dbReference type="CDD" id="cd02257">
    <property type="entry name" value="Peptidase_C19"/>
    <property type="match status" value="1"/>
</dbReference>
<dbReference type="InterPro" id="IPR028889">
    <property type="entry name" value="USP"/>
</dbReference>
<dbReference type="GO" id="GO:0004843">
    <property type="term" value="F:cysteine-type deubiquitinase activity"/>
    <property type="evidence" value="ECO:0007669"/>
    <property type="project" value="InterPro"/>
</dbReference>
<sequence length="162" mass="17685">MFSPGRKAKLQAEGGGSIKYKLTAAVYHHGKSASGGHYTVDLRRQDDREWIRLDDTVIRRIRSEDVAGAILDKNAAKSTSKISQKHIATGPTTGNRFEGIGDEDGADEEGWNKVTSVAAGAKKWSSVVNSNGSTHSLPAKTKPVKDNIKDNKVAYLLFYQRI</sequence>